<reference evidence="2" key="1">
    <citation type="submission" date="2020-08" db="EMBL/GenBank/DDBJ databases">
        <title>Genome sequencing and assembly of the red palm weevil Rhynchophorus ferrugineus.</title>
        <authorList>
            <person name="Dias G.B."/>
            <person name="Bergman C.M."/>
            <person name="Manee M."/>
        </authorList>
    </citation>
    <scope>NUCLEOTIDE SEQUENCE</scope>
    <source>
        <strain evidence="2">AA-2017</strain>
        <tissue evidence="2">Whole larva</tissue>
    </source>
</reference>
<comment type="caution">
    <text evidence="2">The sequence shown here is derived from an EMBL/GenBank/DDBJ whole genome shotgun (WGS) entry which is preliminary data.</text>
</comment>
<dbReference type="EMBL" id="JAACXV010000137">
    <property type="protein sequence ID" value="KAF7283105.1"/>
    <property type="molecule type" value="Genomic_DNA"/>
</dbReference>
<evidence type="ECO:0000256" key="1">
    <source>
        <dbReference type="SAM" id="MobiDB-lite"/>
    </source>
</evidence>
<evidence type="ECO:0000313" key="3">
    <source>
        <dbReference type="Proteomes" id="UP000625711"/>
    </source>
</evidence>
<proteinExistence type="predicted"/>
<dbReference type="AlphaFoldDB" id="A0A834IS52"/>
<sequence>MSMGIKFSQASADNLVWKFPGLPGRSADFYQSLRPDKCDNGSLTGRGRDLPSNKARRYRARPSIPAMPGTHSSPRQSPIHPYPRSISVASTKPQIILPLFVSLPIHCAGLYIADIAGIKDFDLSIDNPVPDNYRGHVH</sequence>
<feature type="region of interest" description="Disordered" evidence="1">
    <location>
        <begin position="38"/>
        <end position="84"/>
    </location>
</feature>
<organism evidence="2 3">
    <name type="scientific">Rhynchophorus ferrugineus</name>
    <name type="common">Red palm weevil</name>
    <name type="synonym">Curculio ferrugineus</name>
    <dbReference type="NCBI Taxonomy" id="354439"/>
    <lineage>
        <taxon>Eukaryota</taxon>
        <taxon>Metazoa</taxon>
        <taxon>Ecdysozoa</taxon>
        <taxon>Arthropoda</taxon>
        <taxon>Hexapoda</taxon>
        <taxon>Insecta</taxon>
        <taxon>Pterygota</taxon>
        <taxon>Neoptera</taxon>
        <taxon>Endopterygota</taxon>
        <taxon>Coleoptera</taxon>
        <taxon>Polyphaga</taxon>
        <taxon>Cucujiformia</taxon>
        <taxon>Curculionidae</taxon>
        <taxon>Dryophthorinae</taxon>
        <taxon>Rhynchophorus</taxon>
    </lineage>
</organism>
<name>A0A834IS52_RHYFE</name>
<gene>
    <name evidence="2" type="ORF">GWI33_001336</name>
</gene>
<evidence type="ECO:0000313" key="2">
    <source>
        <dbReference type="EMBL" id="KAF7283105.1"/>
    </source>
</evidence>
<dbReference type="Proteomes" id="UP000625711">
    <property type="component" value="Unassembled WGS sequence"/>
</dbReference>
<protein>
    <submittedName>
        <fullName evidence="2">Uncharacterized protein</fullName>
    </submittedName>
</protein>
<keyword evidence="3" id="KW-1185">Reference proteome</keyword>
<accession>A0A834IS52</accession>